<dbReference type="CDD" id="cd06602">
    <property type="entry name" value="GH31_MGAM_SI_GAA"/>
    <property type="match status" value="1"/>
</dbReference>
<dbReference type="InterPro" id="IPR017853">
    <property type="entry name" value="GH"/>
</dbReference>
<feature type="domain" description="Glycosyl hydrolase family 31 C-terminal" evidence="8">
    <location>
        <begin position="490"/>
        <end position="582"/>
    </location>
</feature>
<protein>
    <submittedName>
        <fullName evidence="9">Sucrase-isomaltase</fullName>
    </submittedName>
</protein>
<keyword evidence="2" id="KW-0732">Signal</keyword>
<dbReference type="Gene3D" id="2.60.40.1760">
    <property type="entry name" value="glycosyl hydrolase (family 31)"/>
    <property type="match status" value="1"/>
</dbReference>
<evidence type="ECO:0000256" key="4">
    <source>
        <dbReference type="ARBA" id="ARBA00023180"/>
    </source>
</evidence>
<dbReference type="PROSITE" id="PS00707">
    <property type="entry name" value="GLYCOSYL_HYDROL_F31_2"/>
    <property type="match status" value="1"/>
</dbReference>
<dbReference type="GO" id="GO:0005975">
    <property type="term" value="P:carbohydrate metabolic process"/>
    <property type="evidence" value="ECO:0007669"/>
    <property type="project" value="InterPro"/>
</dbReference>
<dbReference type="SUPFAM" id="SSF51011">
    <property type="entry name" value="Glycosyl hydrolase domain"/>
    <property type="match status" value="1"/>
</dbReference>
<dbReference type="SUPFAM" id="SSF51445">
    <property type="entry name" value="(Trans)glycosidases"/>
    <property type="match status" value="1"/>
</dbReference>
<dbReference type="InterPro" id="IPR013780">
    <property type="entry name" value="Glyco_hydro_b"/>
</dbReference>
<feature type="domain" description="Glycoside hydrolase family 31 TIM barrel" evidence="7">
    <location>
        <begin position="97"/>
        <end position="481"/>
    </location>
</feature>
<dbReference type="Pfam" id="PF21365">
    <property type="entry name" value="Glyco_hydro_31_3rd"/>
    <property type="match status" value="1"/>
</dbReference>
<dbReference type="SUPFAM" id="SSF74650">
    <property type="entry name" value="Galactose mutarotase-like"/>
    <property type="match status" value="1"/>
</dbReference>
<keyword evidence="5 6" id="KW-0326">Glycosidase</keyword>
<organism evidence="9">
    <name type="scientific">Ascaris suum</name>
    <name type="common">Pig roundworm</name>
    <name type="synonym">Ascaris lumbricoides</name>
    <dbReference type="NCBI Taxonomy" id="6253"/>
    <lineage>
        <taxon>Eukaryota</taxon>
        <taxon>Metazoa</taxon>
        <taxon>Ecdysozoa</taxon>
        <taxon>Nematoda</taxon>
        <taxon>Chromadorea</taxon>
        <taxon>Rhabditida</taxon>
        <taxon>Spirurina</taxon>
        <taxon>Ascaridomorpha</taxon>
        <taxon>Ascaridoidea</taxon>
        <taxon>Ascarididae</taxon>
        <taxon>Ascaris</taxon>
    </lineage>
</organism>
<dbReference type="GO" id="GO:0030246">
    <property type="term" value="F:carbohydrate binding"/>
    <property type="evidence" value="ECO:0007669"/>
    <property type="project" value="InterPro"/>
</dbReference>
<dbReference type="InterPro" id="IPR000322">
    <property type="entry name" value="Glyco_hydro_31_TIM"/>
</dbReference>
<dbReference type="AlphaFoldDB" id="F1KUA0"/>
<dbReference type="EMBL" id="JI165979">
    <property type="protein sequence ID" value="ADY41454.1"/>
    <property type="molecule type" value="mRNA"/>
</dbReference>
<dbReference type="Gene3D" id="2.60.40.1180">
    <property type="entry name" value="Golgi alpha-mannosidase II"/>
    <property type="match status" value="2"/>
</dbReference>
<evidence type="ECO:0000256" key="1">
    <source>
        <dbReference type="ARBA" id="ARBA00007806"/>
    </source>
</evidence>
<proteinExistence type="evidence at transcript level"/>
<keyword evidence="4" id="KW-0325">Glycoprotein</keyword>
<accession>F1KUA0</accession>
<evidence type="ECO:0000259" key="8">
    <source>
        <dbReference type="Pfam" id="PF21365"/>
    </source>
</evidence>
<dbReference type="InterPro" id="IPR030459">
    <property type="entry name" value="Glyco_hydro_31_CS"/>
</dbReference>
<dbReference type="PANTHER" id="PTHR22762:SF133">
    <property type="entry name" value="P-TYPE DOMAIN-CONTAINING PROTEIN"/>
    <property type="match status" value="1"/>
</dbReference>
<dbReference type="CDD" id="cd14752">
    <property type="entry name" value="GH31_N"/>
    <property type="match status" value="1"/>
</dbReference>
<reference evidence="9" key="1">
    <citation type="journal article" date="2011" name="Genome Res.">
        <title>Deep small RNA sequencing from the nematode Ascaris reveals conservation, functional diversification, and novel developmental profiles.</title>
        <authorList>
            <person name="Wang J."/>
            <person name="Czech B."/>
            <person name="Crunk A."/>
            <person name="Wallace A."/>
            <person name="Mitreva M."/>
            <person name="Hannon G.J."/>
            <person name="Davis R.E."/>
        </authorList>
    </citation>
    <scope>NUCLEOTIDE SEQUENCE</scope>
</reference>
<dbReference type="PANTHER" id="PTHR22762">
    <property type="entry name" value="ALPHA-GLUCOSIDASE"/>
    <property type="match status" value="1"/>
</dbReference>
<evidence type="ECO:0000256" key="5">
    <source>
        <dbReference type="ARBA" id="ARBA00023295"/>
    </source>
</evidence>
<evidence type="ECO:0000313" key="9">
    <source>
        <dbReference type="EMBL" id="ADY41454.1"/>
    </source>
</evidence>
<sequence length="751" mass="84717">MDRYTNWPMFTRDAAPDSYSALSTRNIYGVHPFYMVVEDSGKAHGVLILNSNAQEVVLGPAPHLVYRTIGGNIDLYFFPGPKPDDVIRQYHIFIGKPFLPAYWGFGFQLSRWSYPSYGDMVNAVNRTRTAGVPLDMVVADIDYMERYKIFTLGWTELPKFVTELHNDGIRLTIIIDPGVQVNYKTFERAMEKGARFVEWPSAEHVQPVNALYPLTNNTLLMLGNVWPDNNTAMPDFMDPSGNTTKWWIEEFRLFHEQLAYDSLWIDMNEPSNFDTDPISSSKEVDQQYRLKCPIDGEAAKYDNPKYQTHAAYGFGENNYLFTKTECLMGKVAAGNHRLYDTHSLYGTWMAIQTQKAQEEVLKTRGAMISRSTFPSAGHYTGHWLGDNSANWEDMQTSVIGSIEFNMFGMTFVGADICGFFQNTEEELCLRWQQMGAFYPFSRNHNSEGNIAQDPGVWPEVAAAARQALLFKYYYLPYLYTLFYQSTMNGGAVIRPLFFEFPNDISTYDISFQFLWGSGMMIIPVLFKGSTTVDAYIPPAVTWYSLRDDDDYGTALAKEPTTKTFSAKTTELIPVLAKGGVILTRQAPAQVLRDARKNPFELVIPLEVDENNAPLIATGELFWDDGESLLTDTYYYFTMNFAVNSDSAVLLIKREKADTTVDLPTLDLVDIFGINYSPDPSSFKLNNAPVSVTSNYNAEKKTLRIEAKGLIDWKTLASVQLSWQHSGSASAASSTIAVALTAIAAIYRLAFC</sequence>
<dbReference type="InterPro" id="IPR048395">
    <property type="entry name" value="Glyco_hydro_31_C"/>
</dbReference>
<dbReference type="Pfam" id="PF01055">
    <property type="entry name" value="Glyco_hydro_31_2nd"/>
    <property type="match status" value="1"/>
</dbReference>
<evidence type="ECO:0000256" key="2">
    <source>
        <dbReference type="ARBA" id="ARBA00022729"/>
    </source>
</evidence>
<dbReference type="GO" id="GO:0004558">
    <property type="term" value="F:alpha-1,4-glucosidase activity"/>
    <property type="evidence" value="ECO:0007669"/>
    <property type="project" value="TreeGrafter"/>
</dbReference>
<evidence type="ECO:0000259" key="7">
    <source>
        <dbReference type="Pfam" id="PF01055"/>
    </source>
</evidence>
<name>F1KUA0_ASCSU</name>
<dbReference type="Gene3D" id="3.20.20.80">
    <property type="entry name" value="Glycosidases"/>
    <property type="match status" value="1"/>
</dbReference>
<keyword evidence="3 6" id="KW-0378">Hydrolase</keyword>
<evidence type="ECO:0000256" key="6">
    <source>
        <dbReference type="RuleBase" id="RU361185"/>
    </source>
</evidence>
<dbReference type="InterPro" id="IPR011013">
    <property type="entry name" value="Gal_mutarotase_sf_dom"/>
</dbReference>
<evidence type="ECO:0000256" key="3">
    <source>
        <dbReference type="ARBA" id="ARBA00022801"/>
    </source>
</evidence>
<comment type="similarity">
    <text evidence="1 6">Belongs to the glycosyl hydrolase 31 family.</text>
</comment>